<dbReference type="Proteomes" id="UP001211005">
    <property type="component" value="Chromosome"/>
</dbReference>
<name>A0ABY7LMT2_9BACT</name>
<evidence type="ECO:0000313" key="3">
    <source>
        <dbReference type="Proteomes" id="UP001211005"/>
    </source>
</evidence>
<organism evidence="2 3">
    <name type="scientific">Hymenobacter canadensis</name>
    <dbReference type="NCBI Taxonomy" id="2999067"/>
    <lineage>
        <taxon>Bacteria</taxon>
        <taxon>Pseudomonadati</taxon>
        <taxon>Bacteroidota</taxon>
        <taxon>Cytophagia</taxon>
        <taxon>Cytophagales</taxon>
        <taxon>Hymenobacteraceae</taxon>
        <taxon>Hymenobacter</taxon>
    </lineage>
</organism>
<evidence type="ECO:0008006" key="4">
    <source>
        <dbReference type="Google" id="ProtNLM"/>
    </source>
</evidence>
<protein>
    <recommendedName>
        <fullName evidence="4">DUF3592 domain-containing protein</fullName>
    </recommendedName>
</protein>
<proteinExistence type="predicted"/>
<accession>A0ABY7LMT2</accession>
<keyword evidence="1" id="KW-0472">Membrane</keyword>
<sequence length="149" mass="16295">MPLPLKQKLGRILGLMLTVPGSLLLVAAFFVANYTAWKASQGPTATAVVLSKSDEIPRKGMIHIYQLQLAFALPAADSVTATAEVAHEDFLTLKPCDRVAVTYDRHNPQNVLLASAHWFSWRSLPSLLLGLSLLWAATQIARPRQVLPV</sequence>
<reference evidence="2 3" key="1">
    <citation type="submission" date="2022-12" db="EMBL/GenBank/DDBJ databases">
        <title>Hymenobacter canadensis sp. nov. isolated from lake water of the Cambridge Bay, Canada.</title>
        <authorList>
            <person name="Kim W.H."/>
            <person name="Lee Y.M."/>
        </authorList>
    </citation>
    <scope>NUCLEOTIDE SEQUENCE [LARGE SCALE GENOMIC DNA]</scope>
    <source>
        <strain evidence="2 3">PAMC 29467</strain>
    </source>
</reference>
<feature type="transmembrane region" description="Helical" evidence="1">
    <location>
        <begin position="12"/>
        <end position="32"/>
    </location>
</feature>
<dbReference type="EMBL" id="CP114767">
    <property type="protein sequence ID" value="WBA41734.1"/>
    <property type="molecule type" value="Genomic_DNA"/>
</dbReference>
<gene>
    <name evidence="2" type="ORF">O3303_18225</name>
</gene>
<keyword evidence="3" id="KW-1185">Reference proteome</keyword>
<evidence type="ECO:0000313" key="2">
    <source>
        <dbReference type="EMBL" id="WBA41734.1"/>
    </source>
</evidence>
<dbReference type="RefSeq" id="WP_269559796.1">
    <property type="nucleotide sequence ID" value="NZ_CP114767.1"/>
</dbReference>
<keyword evidence="1" id="KW-0812">Transmembrane</keyword>
<keyword evidence="1" id="KW-1133">Transmembrane helix</keyword>
<evidence type="ECO:0000256" key="1">
    <source>
        <dbReference type="SAM" id="Phobius"/>
    </source>
</evidence>